<reference evidence="3" key="1">
    <citation type="submission" date="2024-05" db="EMBL/GenBank/DDBJ databases">
        <title>30 novel species of actinomycetes from the DSMZ collection.</title>
        <authorList>
            <person name="Nouioui I."/>
        </authorList>
    </citation>
    <scope>NUCLEOTIDE SEQUENCE</scope>
    <source>
        <strain evidence="3">DSM 3412</strain>
    </source>
</reference>
<comment type="caution">
    <text evidence="3">The sequence shown here is derived from an EMBL/GenBank/DDBJ whole genome shotgun (WGS) entry which is preliminary data.</text>
</comment>
<evidence type="ECO:0000256" key="2">
    <source>
        <dbReference type="SAM" id="Phobius"/>
    </source>
</evidence>
<dbReference type="InterPro" id="IPR025735">
    <property type="entry name" value="RHIM"/>
</dbReference>
<accession>A0ABU2YRP3</accession>
<keyword evidence="2" id="KW-0472">Membrane</keyword>
<feature type="compositionally biased region" description="Polar residues" evidence="1">
    <location>
        <begin position="482"/>
        <end position="493"/>
    </location>
</feature>
<dbReference type="EMBL" id="JAVRFJ010000004">
    <property type="protein sequence ID" value="MDT0566992.1"/>
    <property type="molecule type" value="Genomic_DNA"/>
</dbReference>
<dbReference type="Pfam" id="PF12721">
    <property type="entry name" value="RHIM"/>
    <property type="match status" value="2"/>
</dbReference>
<dbReference type="RefSeq" id="WP_311589863.1">
    <property type="nucleotide sequence ID" value="NZ_JAVRFJ010000004.1"/>
</dbReference>
<keyword evidence="4" id="KW-1185">Reference proteome</keyword>
<sequence>MSSVAVHTVNGLIMCGVFLGILLGLLIAGGIVLWIAVVISDTWSQRHAPHAGSVPAQAMAATNRPAPVSVRTQAAQNGGRKVAEPLPLSPPPLQYISQRHDPVSDETIVTVLAQSPQHASSGPPTIEPLLAWAPTPPRPSTTDTDSDQPDVEPLLTWIPTPPRPSTTDTDSDQPDVEPLLTWIPTPPRPSTTDIPEMASSAPAEPALEIALPQKTVLIIGCRGVQVGDDNQQYNRYVYHLRIKEPDFAAVLSRNGVREALAELALDPANKTLRDRAMKELCATQFSLLHKDTLDLGKLERQAARPAGSRTSPDSEALRLVHGEDATILIRHCQGVQIGDHNVQTNEFAYTCKRPQVNERALLREHPALAEALIDAVVGLEAPNRDKLRSLVDSALQTTAFKRPSAGRIEYANGVKTVTAADGVTHGRRNRVEATHEVSPALNGRRLTNEVKDQARRVSAARRRQAAEREQMAAPYVDAPYRSSASTYSPQAETPQADMPDPSDRGIGGISFP</sequence>
<organism evidence="3 4">
    <name type="scientific">Streptomyces gottesmaniae</name>
    <dbReference type="NCBI Taxonomy" id="3075518"/>
    <lineage>
        <taxon>Bacteria</taxon>
        <taxon>Bacillati</taxon>
        <taxon>Actinomycetota</taxon>
        <taxon>Actinomycetes</taxon>
        <taxon>Kitasatosporales</taxon>
        <taxon>Streptomycetaceae</taxon>
        <taxon>Streptomyces</taxon>
    </lineage>
</organism>
<feature type="transmembrane region" description="Helical" evidence="2">
    <location>
        <begin position="12"/>
        <end position="37"/>
    </location>
</feature>
<gene>
    <name evidence="3" type="ORF">RM704_05725</name>
</gene>
<evidence type="ECO:0000256" key="1">
    <source>
        <dbReference type="SAM" id="MobiDB-lite"/>
    </source>
</evidence>
<evidence type="ECO:0000313" key="4">
    <source>
        <dbReference type="Proteomes" id="UP001180737"/>
    </source>
</evidence>
<proteinExistence type="predicted"/>
<evidence type="ECO:0000313" key="3">
    <source>
        <dbReference type="EMBL" id="MDT0566992.1"/>
    </source>
</evidence>
<feature type="region of interest" description="Disordered" evidence="1">
    <location>
        <begin position="459"/>
        <end position="512"/>
    </location>
</feature>
<feature type="region of interest" description="Disordered" evidence="1">
    <location>
        <begin position="116"/>
        <end position="188"/>
    </location>
</feature>
<protein>
    <submittedName>
        <fullName evidence="3">RIP homotypic interaction motif-containing protein</fullName>
    </submittedName>
</protein>
<dbReference type="Proteomes" id="UP001180737">
    <property type="component" value="Unassembled WGS sequence"/>
</dbReference>
<keyword evidence="2" id="KW-1133">Transmembrane helix</keyword>
<keyword evidence="2" id="KW-0812">Transmembrane</keyword>
<name>A0ABU2YRP3_9ACTN</name>